<protein>
    <recommendedName>
        <fullName evidence="4">Proteasome endopeptidase complex</fullName>
    </recommendedName>
</protein>
<dbReference type="Gramene" id="TraesCLE_scaffold_013197_01G000100.1">
    <property type="protein sequence ID" value="TraesCLE_scaffold_013197_01G000100.1"/>
    <property type="gene ID" value="TraesCLE_scaffold_013197_01G000100"/>
</dbReference>
<comment type="subunit">
    <text evidence="1">The 26S proteasome consists of a 20S proteasome core and two 19S regulatory subunits. The 20S proteasome core is composed of 28 subunits that are arranged in four stacked rings, resulting in a barrel-shaped structure. The two end rings are each formed by seven alpha subunits, and the two central rings are each formed by seven beta subunits. The catalytic chamber with the active sites is on the inside of the barrel.</text>
</comment>
<dbReference type="Pfam" id="PF00227">
    <property type="entry name" value="Proteasome"/>
    <property type="match status" value="1"/>
</dbReference>
<evidence type="ECO:0000256" key="1">
    <source>
        <dbReference type="ARBA" id="ARBA00026071"/>
    </source>
</evidence>
<dbReference type="GO" id="GO:0005634">
    <property type="term" value="C:nucleus"/>
    <property type="evidence" value="ECO:0000318"/>
    <property type="project" value="GO_Central"/>
</dbReference>
<dbReference type="Gramene" id="TraesJUL5B03G02998290.1">
    <property type="protein sequence ID" value="TraesJUL5B03G02998290.1"/>
    <property type="gene ID" value="TraesJUL5B03G02998290"/>
</dbReference>
<dbReference type="RefSeq" id="XP_044393906.1">
    <property type="nucleotide sequence ID" value="XM_044537971.1"/>
</dbReference>
<dbReference type="InterPro" id="IPR001353">
    <property type="entry name" value="Proteasome_sua/b"/>
</dbReference>
<reference evidence="2" key="1">
    <citation type="submission" date="2018-08" db="EMBL/GenBank/DDBJ databases">
        <authorList>
            <person name="Rossello M."/>
        </authorList>
    </citation>
    <scope>NUCLEOTIDE SEQUENCE [LARGE SCALE GENOMIC DNA]</scope>
    <source>
        <strain evidence="2">cv. Chinese Spring</strain>
    </source>
</reference>
<dbReference type="SMR" id="A0A3B6LUP5"/>
<reference evidence="2" key="2">
    <citation type="submission" date="2018-10" db="UniProtKB">
        <authorList>
            <consortium name="EnsemblPlants"/>
        </authorList>
    </citation>
    <scope>IDENTIFICATION</scope>
</reference>
<name>A0A3B6LUP5_WHEAT</name>
<dbReference type="Gramene" id="TraesCS5B02G434200.1">
    <property type="protein sequence ID" value="TraesCS5B02G434200.1"/>
    <property type="gene ID" value="TraesCS5B02G434200"/>
</dbReference>
<sequence length="207" mass="22080">MDDDFGCVIGVAGRGEFAVVASGTPIVHLDAHRLLAISGNHQNRARFARTMCRRWKGLTGVPYPDTATVADLARELLDRGHSVEALVVGYNQAQPHAAVSCLGPALPRGQFLFGAAGRGAEACRAVLRRGYRDTMSSSDVIELVESCIAEIRRLGVPGAAGEFAVQYVDRWGAAPVGREVRETMTIYRQMALEVLKSHGEGGSSGSS</sequence>
<dbReference type="Gramene" id="TraesSYM7B03G04042800.1">
    <property type="protein sequence ID" value="TraesSYM7B03G04042800.1"/>
    <property type="gene ID" value="TraesSYM7B03G04042800"/>
</dbReference>
<proteinExistence type="predicted"/>
<evidence type="ECO:0008006" key="4">
    <source>
        <dbReference type="Google" id="ProtNLM"/>
    </source>
</evidence>
<dbReference type="Gramene" id="TraesCAD_scaffold_016160_01G000400.1">
    <property type="protein sequence ID" value="TraesCAD_scaffold_016160_01G000400.1"/>
    <property type="gene ID" value="TraesCAD_scaffold_016160_01G000400"/>
</dbReference>
<dbReference type="SUPFAM" id="SSF56235">
    <property type="entry name" value="N-terminal nucleophile aminohydrolases (Ntn hydrolases)"/>
    <property type="match status" value="1"/>
</dbReference>
<dbReference type="GO" id="GO:0019774">
    <property type="term" value="C:proteasome core complex, beta-subunit complex"/>
    <property type="evidence" value="ECO:0000318"/>
    <property type="project" value="GO_Central"/>
</dbReference>
<keyword evidence="3" id="KW-1185">Reference proteome</keyword>
<evidence type="ECO:0000313" key="2">
    <source>
        <dbReference type="EnsemblPlants" id="TraesCS5B02G434200.1"/>
    </source>
</evidence>
<dbReference type="EnsemblPlants" id="TraesCS5B02G434200.1">
    <property type="protein sequence ID" value="TraesCS5B02G434200.1"/>
    <property type="gene ID" value="TraesCS5B02G434200"/>
</dbReference>
<dbReference type="STRING" id="4565.A0A3B6LUP5"/>
<dbReference type="AlphaFoldDB" id="A0A3B6LUP5"/>
<organism evidence="2">
    <name type="scientific">Triticum aestivum</name>
    <name type="common">Wheat</name>
    <dbReference type="NCBI Taxonomy" id="4565"/>
    <lineage>
        <taxon>Eukaryota</taxon>
        <taxon>Viridiplantae</taxon>
        <taxon>Streptophyta</taxon>
        <taxon>Embryophyta</taxon>
        <taxon>Tracheophyta</taxon>
        <taxon>Spermatophyta</taxon>
        <taxon>Magnoliopsida</taxon>
        <taxon>Liliopsida</taxon>
        <taxon>Poales</taxon>
        <taxon>Poaceae</taxon>
        <taxon>BOP clade</taxon>
        <taxon>Pooideae</taxon>
        <taxon>Triticodae</taxon>
        <taxon>Triticeae</taxon>
        <taxon>Triticinae</taxon>
        <taxon>Triticum</taxon>
    </lineage>
</organism>
<dbReference type="Gramene" id="TraesWEE_scaffold_010302_01G000500.1">
    <property type="protein sequence ID" value="TraesWEE_scaffold_010302_01G000500.1"/>
    <property type="gene ID" value="TraesWEE_scaffold_010302_01G000500"/>
</dbReference>
<dbReference type="OrthoDB" id="615181at2759"/>
<dbReference type="Gramene" id="TraesROB_scaffold_054695_01G000100.1">
    <property type="protein sequence ID" value="TraesROB_scaffold_054695_01G000100.1"/>
    <property type="gene ID" value="TraesROB_scaffold_054695_01G000100"/>
</dbReference>
<evidence type="ECO:0000313" key="3">
    <source>
        <dbReference type="Proteomes" id="UP000019116"/>
    </source>
</evidence>
<dbReference type="GO" id="GO:0005829">
    <property type="term" value="C:cytosol"/>
    <property type="evidence" value="ECO:0000318"/>
    <property type="project" value="GO_Central"/>
</dbReference>
<dbReference type="GO" id="GO:0043161">
    <property type="term" value="P:proteasome-mediated ubiquitin-dependent protein catabolic process"/>
    <property type="evidence" value="ECO:0000318"/>
    <property type="project" value="GO_Central"/>
</dbReference>
<dbReference type="GeneID" id="123117148"/>
<dbReference type="Gramene" id="TraesLDM5B03G02980090.1">
    <property type="protein sequence ID" value="TraesLDM5B03G02980090.1"/>
    <property type="gene ID" value="TraesLDM5B03G02980090"/>
</dbReference>
<dbReference type="Gramene" id="TraesPARA_EIv1.0_1733190.1">
    <property type="protein sequence ID" value="TraesPARA_EIv1.0_1733190.1.CDS"/>
    <property type="gene ID" value="TraesPARA_EIv1.0_1733190"/>
</dbReference>
<dbReference type="Gramene" id="TraesNOR5B03G03004990.1">
    <property type="protein sequence ID" value="TraesNOR5B03G03004990.1"/>
    <property type="gene ID" value="TraesNOR5B03G03004990"/>
</dbReference>
<dbReference type="Gramene" id="TraesARI7B03G04297150.1">
    <property type="protein sequence ID" value="TraesARI7B03G04297150.1"/>
    <property type="gene ID" value="TraesARI7B03G04297150"/>
</dbReference>
<dbReference type="Proteomes" id="UP000019116">
    <property type="component" value="Chromosome 5B"/>
</dbReference>
<dbReference type="InterPro" id="IPR029055">
    <property type="entry name" value="Ntn_hydrolases_N"/>
</dbReference>
<dbReference type="KEGG" id="taes:123117148"/>
<gene>
    <name evidence="2" type="primary">LOC123117148</name>
</gene>
<accession>A0A3B6LUP5</accession>
<dbReference type="Gene3D" id="3.60.20.10">
    <property type="entry name" value="Glutamine Phosphoribosylpyrophosphate, subunit 1, domain 1"/>
    <property type="match status" value="1"/>
</dbReference>